<dbReference type="InterPro" id="IPR003599">
    <property type="entry name" value="Ig_sub"/>
</dbReference>
<dbReference type="PANTHER" id="PTHR13869:SF22">
    <property type="entry name" value="JUNCTIONAL ADHESION MOLECULE-LIKE"/>
    <property type="match status" value="1"/>
</dbReference>
<feature type="compositionally biased region" description="Basic and acidic residues" evidence="9">
    <location>
        <begin position="337"/>
        <end position="348"/>
    </location>
</feature>
<keyword evidence="2 10" id="KW-0812">Transmembrane</keyword>
<evidence type="ECO:0000313" key="12">
    <source>
        <dbReference type="EMBL" id="KAF6275099.1"/>
    </source>
</evidence>
<dbReference type="GO" id="GO:0005886">
    <property type="term" value="C:plasma membrane"/>
    <property type="evidence" value="ECO:0007669"/>
    <property type="project" value="TreeGrafter"/>
</dbReference>
<dbReference type="InterPro" id="IPR036179">
    <property type="entry name" value="Ig-like_dom_sf"/>
</dbReference>
<gene>
    <name evidence="12" type="ORF">mPipKuh1_006923</name>
</gene>
<evidence type="ECO:0000256" key="8">
    <source>
        <dbReference type="ARBA" id="ARBA00023319"/>
    </source>
</evidence>
<keyword evidence="6" id="KW-1015">Disulfide bond</keyword>
<feature type="domain" description="Ig-like" evidence="11">
    <location>
        <begin position="138"/>
        <end position="249"/>
    </location>
</feature>
<evidence type="ECO:0000256" key="2">
    <source>
        <dbReference type="ARBA" id="ARBA00022692"/>
    </source>
</evidence>
<keyword evidence="3" id="KW-0732">Signal</keyword>
<keyword evidence="13" id="KW-1185">Reference proteome</keyword>
<comment type="subcellular location">
    <subcellularLocation>
        <location evidence="1">Membrane</location>
        <topology evidence="1">Single-pass type I membrane protein</topology>
    </subcellularLocation>
</comment>
<proteinExistence type="predicted"/>
<dbReference type="EMBL" id="JACAGB010000077">
    <property type="protein sequence ID" value="KAF6275099.1"/>
    <property type="molecule type" value="Genomic_DNA"/>
</dbReference>
<evidence type="ECO:0000259" key="11">
    <source>
        <dbReference type="PROSITE" id="PS50835"/>
    </source>
</evidence>
<dbReference type="Proteomes" id="UP000558488">
    <property type="component" value="Unassembled WGS sequence"/>
</dbReference>
<dbReference type="Pfam" id="PF07686">
    <property type="entry name" value="V-set"/>
    <property type="match status" value="2"/>
</dbReference>
<dbReference type="GO" id="GO:0098609">
    <property type="term" value="P:cell-cell adhesion"/>
    <property type="evidence" value="ECO:0007669"/>
    <property type="project" value="TreeGrafter"/>
</dbReference>
<dbReference type="SUPFAM" id="SSF48726">
    <property type="entry name" value="Immunoglobulin"/>
    <property type="match status" value="2"/>
</dbReference>
<keyword evidence="4 10" id="KW-1133">Transmembrane helix</keyword>
<organism evidence="12 13">
    <name type="scientific">Pipistrellus kuhlii</name>
    <name type="common">Kuhl's pipistrelle</name>
    <dbReference type="NCBI Taxonomy" id="59472"/>
    <lineage>
        <taxon>Eukaryota</taxon>
        <taxon>Metazoa</taxon>
        <taxon>Chordata</taxon>
        <taxon>Craniata</taxon>
        <taxon>Vertebrata</taxon>
        <taxon>Euteleostomi</taxon>
        <taxon>Mammalia</taxon>
        <taxon>Eutheria</taxon>
        <taxon>Laurasiatheria</taxon>
        <taxon>Chiroptera</taxon>
        <taxon>Yangochiroptera</taxon>
        <taxon>Vespertilionidae</taxon>
        <taxon>Pipistrellus</taxon>
    </lineage>
</organism>
<name>A0A7J7RG22_PIPKU</name>
<evidence type="ECO:0000256" key="9">
    <source>
        <dbReference type="SAM" id="MobiDB-lite"/>
    </source>
</evidence>
<evidence type="ECO:0000256" key="1">
    <source>
        <dbReference type="ARBA" id="ARBA00004479"/>
    </source>
</evidence>
<evidence type="ECO:0000256" key="4">
    <source>
        <dbReference type="ARBA" id="ARBA00022989"/>
    </source>
</evidence>
<accession>A0A7J7RG22</accession>
<dbReference type="SMART" id="SM00406">
    <property type="entry name" value="IGv"/>
    <property type="match status" value="2"/>
</dbReference>
<dbReference type="PRINTS" id="PR00213">
    <property type="entry name" value="MYELINP0"/>
</dbReference>
<dbReference type="InterPro" id="IPR013783">
    <property type="entry name" value="Ig-like_fold"/>
</dbReference>
<keyword evidence="8" id="KW-0393">Immunoglobulin domain</keyword>
<feature type="transmembrane region" description="Helical" evidence="10">
    <location>
        <begin position="276"/>
        <end position="297"/>
    </location>
</feature>
<dbReference type="InterPro" id="IPR000920">
    <property type="entry name" value="Myelin_P0-rel"/>
</dbReference>
<evidence type="ECO:0000256" key="3">
    <source>
        <dbReference type="ARBA" id="ARBA00022729"/>
    </source>
</evidence>
<evidence type="ECO:0000256" key="10">
    <source>
        <dbReference type="SAM" id="Phobius"/>
    </source>
</evidence>
<keyword evidence="7" id="KW-0325">Glycoprotein</keyword>
<feature type="region of interest" description="Disordered" evidence="9">
    <location>
        <begin position="306"/>
        <end position="370"/>
    </location>
</feature>
<comment type="caution">
    <text evidence="12">The sequence shown here is derived from an EMBL/GenBank/DDBJ whole genome shotgun (WGS) entry which is preliminary data.</text>
</comment>
<dbReference type="SMART" id="SM00409">
    <property type="entry name" value="IG"/>
    <property type="match status" value="2"/>
</dbReference>
<evidence type="ECO:0000313" key="13">
    <source>
        <dbReference type="Proteomes" id="UP000558488"/>
    </source>
</evidence>
<evidence type="ECO:0000256" key="6">
    <source>
        <dbReference type="ARBA" id="ARBA00023157"/>
    </source>
</evidence>
<dbReference type="InterPro" id="IPR013106">
    <property type="entry name" value="Ig_V-set"/>
</dbReference>
<dbReference type="InterPro" id="IPR007110">
    <property type="entry name" value="Ig-like_dom"/>
</dbReference>
<sequence>MESSVLCPLRPVLLGYFLGLNALMVSSRELTVHAGEPALLGCMFQSVEGKRVTKVDWTFSPREHDDQVDYVLYHYSNLSVPVGRFQHRVSLVGDLAHNDGSLLLRDVEEADRGTYTCEIRLELESRVFKTHVALHVLPAEPRELEVHVGDTVPMGCAFQSTEEKLMTKVDWTFSPGQHAKEEAVLHYSAGGRGPPGPPQSGGRFRNRVVLVGVTAHDGSVLLQGARESDAGSYTCSVQLGELAFRKTFALLVRRREPAALVTATAPRPEVLGGTQLLIVVGIVCVTVLLLPVLILTARRIQGSKSSGTSRALEKSLEDRDRARPEKHVYSSITTWEVPKEEEPRDRSEATYMTMRPVWPPVPRNPPGQAF</sequence>
<evidence type="ECO:0000256" key="5">
    <source>
        <dbReference type="ARBA" id="ARBA00023136"/>
    </source>
</evidence>
<keyword evidence="5 10" id="KW-0472">Membrane</keyword>
<protein>
    <submittedName>
        <fullName evidence="12">Junction adhesion molecule like</fullName>
    </submittedName>
</protein>
<feature type="compositionally biased region" description="Pro residues" evidence="9">
    <location>
        <begin position="357"/>
        <end position="370"/>
    </location>
</feature>
<feature type="compositionally biased region" description="Basic and acidic residues" evidence="9">
    <location>
        <begin position="311"/>
        <end position="328"/>
    </location>
</feature>
<dbReference type="PROSITE" id="PS50835">
    <property type="entry name" value="IG_LIKE"/>
    <property type="match status" value="2"/>
</dbReference>
<feature type="domain" description="Ig-like" evidence="11">
    <location>
        <begin position="11"/>
        <end position="128"/>
    </location>
</feature>
<reference evidence="12 13" key="1">
    <citation type="journal article" date="2020" name="Nature">
        <title>Six reference-quality genomes reveal evolution of bat adaptations.</title>
        <authorList>
            <person name="Jebb D."/>
            <person name="Huang Z."/>
            <person name="Pippel M."/>
            <person name="Hughes G.M."/>
            <person name="Lavrichenko K."/>
            <person name="Devanna P."/>
            <person name="Winkler S."/>
            <person name="Jermiin L.S."/>
            <person name="Skirmuntt E.C."/>
            <person name="Katzourakis A."/>
            <person name="Burkitt-Gray L."/>
            <person name="Ray D.A."/>
            <person name="Sullivan K.A.M."/>
            <person name="Roscito J.G."/>
            <person name="Kirilenko B.M."/>
            <person name="Davalos L.M."/>
            <person name="Corthals A.P."/>
            <person name="Power M.L."/>
            <person name="Jones G."/>
            <person name="Ransome R.D."/>
            <person name="Dechmann D.K.N."/>
            <person name="Locatelli A.G."/>
            <person name="Puechmaille S.J."/>
            <person name="Fedrigo O."/>
            <person name="Jarvis E.D."/>
            <person name="Hiller M."/>
            <person name="Vernes S.C."/>
            <person name="Myers E.W."/>
            <person name="Teeling E.C."/>
        </authorList>
    </citation>
    <scope>NUCLEOTIDE SEQUENCE [LARGE SCALE GENOMIC DNA]</scope>
    <source>
        <strain evidence="12">MPipKuh1</strain>
        <tissue evidence="12">Flight muscle</tissue>
    </source>
</reference>
<dbReference type="AlphaFoldDB" id="A0A7J7RG22"/>
<dbReference type="PANTHER" id="PTHR13869">
    <property type="entry name" value="MYELIN P0 RELATED"/>
    <property type="match status" value="1"/>
</dbReference>
<dbReference type="Gene3D" id="2.60.40.10">
    <property type="entry name" value="Immunoglobulins"/>
    <property type="match status" value="2"/>
</dbReference>
<evidence type="ECO:0000256" key="7">
    <source>
        <dbReference type="ARBA" id="ARBA00023180"/>
    </source>
</evidence>